<evidence type="ECO:0000313" key="2">
    <source>
        <dbReference type="EMBL" id="OBU61328.1"/>
    </source>
</evidence>
<keyword evidence="1" id="KW-0472">Membrane</keyword>
<organism evidence="2 3">
    <name type="scientific">Stenotrophomonas maltophilia</name>
    <name type="common">Pseudomonas maltophilia</name>
    <name type="synonym">Xanthomonas maltophilia</name>
    <dbReference type="NCBI Taxonomy" id="40324"/>
    <lineage>
        <taxon>Bacteria</taxon>
        <taxon>Pseudomonadati</taxon>
        <taxon>Pseudomonadota</taxon>
        <taxon>Gammaproteobacteria</taxon>
        <taxon>Lysobacterales</taxon>
        <taxon>Lysobacteraceae</taxon>
        <taxon>Stenotrophomonas</taxon>
        <taxon>Stenotrophomonas maltophilia group</taxon>
    </lineage>
</organism>
<sequence length="162" mass="17417">MDHIPTVPARGLPQPPASARWHPRFDLAGAGLSLACAAHCIALPLLLAFVPAAMMALRSFQHPGHALMTTLLLMSRWEWAFALLASLLALASTAAGLRRHRHWLPMRLALAGAGLLLSASLYPPLKESLLWHGMATACGGGLLAMAHLCNRRALRACARARR</sequence>
<feature type="transmembrane region" description="Helical" evidence="1">
    <location>
        <begin position="30"/>
        <end position="57"/>
    </location>
</feature>
<reference evidence="2 3" key="1">
    <citation type="submission" date="2016-05" db="EMBL/GenBank/DDBJ databases">
        <title>Draft Genome Sequences of Stenotrophomonas maltophilia Strains Sm32COP, Sm41DVV, Sm46PAILV, SmF3, SmF22, SmSOFb1 and SmCVFa1, Isolated from Different Manures, in France.</title>
        <authorList>
            <person name="Nazaret S."/>
            <person name="Bodilis J."/>
        </authorList>
    </citation>
    <scope>NUCLEOTIDE SEQUENCE [LARGE SCALE GENOMIC DNA]</scope>
    <source>
        <strain evidence="2 3">Sm41DVV</strain>
    </source>
</reference>
<feature type="transmembrane region" description="Helical" evidence="1">
    <location>
        <begin position="129"/>
        <end position="149"/>
    </location>
</feature>
<dbReference type="EMBL" id="LYVI01000006">
    <property type="protein sequence ID" value="OBU61328.1"/>
    <property type="molecule type" value="Genomic_DNA"/>
</dbReference>
<evidence type="ECO:0008006" key="4">
    <source>
        <dbReference type="Google" id="ProtNLM"/>
    </source>
</evidence>
<name>A0AAP7L0M1_STEMA</name>
<dbReference type="Proteomes" id="UP000092125">
    <property type="component" value="Unassembled WGS sequence"/>
</dbReference>
<comment type="caution">
    <text evidence="2">The sequence shown here is derived from an EMBL/GenBank/DDBJ whole genome shotgun (WGS) entry which is preliminary data.</text>
</comment>
<keyword evidence="1" id="KW-1133">Transmembrane helix</keyword>
<feature type="transmembrane region" description="Helical" evidence="1">
    <location>
        <begin position="77"/>
        <end position="97"/>
    </location>
</feature>
<accession>A0AAP7L0M1</accession>
<keyword evidence="1" id="KW-0812">Transmembrane</keyword>
<evidence type="ECO:0000313" key="3">
    <source>
        <dbReference type="Proteomes" id="UP000092125"/>
    </source>
</evidence>
<feature type="transmembrane region" description="Helical" evidence="1">
    <location>
        <begin position="104"/>
        <end position="123"/>
    </location>
</feature>
<dbReference type="InterPro" id="IPR004891">
    <property type="entry name" value="Mercury-R_MerC"/>
</dbReference>
<protein>
    <recommendedName>
        <fullName evidence="4">MerC domain-containing protein</fullName>
    </recommendedName>
</protein>
<dbReference type="AlphaFoldDB" id="A0AAP7L0M1"/>
<dbReference type="Pfam" id="PF03203">
    <property type="entry name" value="MerC"/>
    <property type="match status" value="1"/>
</dbReference>
<dbReference type="GO" id="GO:0016020">
    <property type="term" value="C:membrane"/>
    <property type="evidence" value="ECO:0007669"/>
    <property type="project" value="InterPro"/>
</dbReference>
<evidence type="ECO:0000256" key="1">
    <source>
        <dbReference type="SAM" id="Phobius"/>
    </source>
</evidence>
<proteinExistence type="predicted"/>
<gene>
    <name evidence="2" type="ORF">A9K56_11605</name>
</gene>
<dbReference type="GO" id="GO:0015097">
    <property type="term" value="F:mercury ion transmembrane transporter activity"/>
    <property type="evidence" value="ECO:0007669"/>
    <property type="project" value="InterPro"/>
</dbReference>
<dbReference type="RefSeq" id="WP_065182334.1">
    <property type="nucleotide sequence ID" value="NZ_CP106759.1"/>
</dbReference>